<evidence type="ECO:0000259" key="1">
    <source>
        <dbReference type="PROSITE" id="PS50878"/>
    </source>
</evidence>
<keyword evidence="2" id="KW-0695">RNA-directed DNA polymerase</keyword>
<dbReference type="EMBL" id="VSRR010004703">
    <property type="protein sequence ID" value="MPC40469.1"/>
    <property type="molecule type" value="Genomic_DNA"/>
</dbReference>
<sequence length="259" mass="29762">MNRKILKHLSLHNLISDRQYGFRQGRSTGDHLAFLTESWSSTFRDFGETLALDISKAFDRVWHKSLIFILLSYSFYPSLCKFISSFLSDRSIVAVVDGHCSSSKSVNSVVPQGSVLSPTLFLLFINDLLNQSSCPLHSYADDTTLHLSTSFQRRPTLQEVIRSRRDATERLTSDLSKISYWGRENSVVFKASKTQFLHLSTRHNLPDNYPLFFNHTQLSPSSTLDILGSPKQKANLNEEFFYVRKKSWSRTTKNRKRPT</sequence>
<keyword evidence="3" id="KW-1185">Reference proteome</keyword>
<dbReference type="InterPro" id="IPR043502">
    <property type="entry name" value="DNA/RNA_pol_sf"/>
</dbReference>
<dbReference type="Pfam" id="PF00078">
    <property type="entry name" value="RVT_1"/>
    <property type="match status" value="1"/>
</dbReference>
<proteinExistence type="predicted"/>
<comment type="caution">
    <text evidence="2">The sequence shown here is derived from an EMBL/GenBank/DDBJ whole genome shotgun (WGS) entry which is preliminary data.</text>
</comment>
<name>A0A5B7F5A6_PORTR</name>
<protein>
    <submittedName>
        <fullName evidence="2">RNA-directed DNA polymerase from mobile element jockey</fullName>
    </submittedName>
</protein>
<feature type="domain" description="Reverse transcriptase" evidence="1">
    <location>
        <begin position="1"/>
        <end position="201"/>
    </location>
</feature>
<evidence type="ECO:0000313" key="3">
    <source>
        <dbReference type="Proteomes" id="UP000324222"/>
    </source>
</evidence>
<reference evidence="2 3" key="1">
    <citation type="submission" date="2019-05" db="EMBL/GenBank/DDBJ databases">
        <title>Another draft genome of Portunus trituberculatus and its Hox gene families provides insights of decapod evolution.</title>
        <authorList>
            <person name="Jeong J.-H."/>
            <person name="Song I."/>
            <person name="Kim S."/>
            <person name="Choi T."/>
            <person name="Kim D."/>
            <person name="Ryu S."/>
            <person name="Kim W."/>
        </authorList>
    </citation>
    <scope>NUCLEOTIDE SEQUENCE [LARGE SCALE GENOMIC DNA]</scope>
    <source>
        <tissue evidence="2">Muscle</tissue>
    </source>
</reference>
<dbReference type="PROSITE" id="PS50878">
    <property type="entry name" value="RT_POL"/>
    <property type="match status" value="1"/>
</dbReference>
<dbReference type="Proteomes" id="UP000324222">
    <property type="component" value="Unassembled WGS sequence"/>
</dbReference>
<gene>
    <name evidence="2" type="primary">pol_55</name>
    <name evidence="2" type="ORF">E2C01_034027</name>
</gene>
<dbReference type="PANTHER" id="PTHR33332">
    <property type="entry name" value="REVERSE TRANSCRIPTASE DOMAIN-CONTAINING PROTEIN"/>
    <property type="match status" value="1"/>
</dbReference>
<organism evidence="2 3">
    <name type="scientific">Portunus trituberculatus</name>
    <name type="common">Swimming crab</name>
    <name type="synonym">Neptunus trituberculatus</name>
    <dbReference type="NCBI Taxonomy" id="210409"/>
    <lineage>
        <taxon>Eukaryota</taxon>
        <taxon>Metazoa</taxon>
        <taxon>Ecdysozoa</taxon>
        <taxon>Arthropoda</taxon>
        <taxon>Crustacea</taxon>
        <taxon>Multicrustacea</taxon>
        <taxon>Malacostraca</taxon>
        <taxon>Eumalacostraca</taxon>
        <taxon>Eucarida</taxon>
        <taxon>Decapoda</taxon>
        <taxon>Pleocyemata</taxon>
        <taxon>Brachyura</taxon>
        <taxon>Eubrachyura</taxon>
        <taxon>Portunoidea</taxon>
        <taxon>Portunidae</taxon>
        <taxon>Portuninae</taxon>
        <taxon>Portunus</taxon>
    </lineage>
</organism>
<dbReference type="InterPro" id="IPR000477">
    <property type="entry name" value="RT_dom"/>
</dbReference>
<dbReference type="GO" id="GO:0003964">
    <property type="term" value="F:RNA-directed DNA polymerase activity"/>
    <property type="evidence" value="ECO:0007669"/>
    <property type="project" value="UniProtKB-KW"/>
</dbReference>
<evidence type="ECO:0000313" key="2">
    <source>
        <dbReference type="EMBL" id="MPC40469.1"/>
    </source>
</evidence>
<keyword evidence="2" id="KW-0808">Transferase</keyword>
<accession>A0A5B7F5A6</accession>
<dbReference type="OrthoDB" id="6756650at2759"/>
<keyword evidence="2" id="KW-0548">Nucleotidyltransferase</keyword>
<dbReference type="SUPFAM" id="SSF56672">
    <property type="entry name" value="DNA/RNA polymerases"/>
    <property type="match status" value="1"/>
</dbReference>
<dbReference type="AlphaFoldDB" id="A0A5B7F5A6"/>